<evidence type="ECO:0000256" key="2">
    <source>
        <dbReference type="ARBA" id="ARBA00023015"/>
    </source>
</evidence>
<dbReference type="Pfam" id="PF04082">
    <property type="entry name" value="Fungal_trans"/>
    <property type="match status" value="1"/>
</dbReference>
<organism evidence="8 9">
    <name type="scientific">Fonsecaea monophora</name>
    <dbReference type="NCBI Taxonomy" id="254056"/>
    <lineage>
        <taxon>Eukaryota</taxon>
        <taxon>Fungi</taxon>
        <taxon>Dikarya</taxon>
        <taxon>Ascomycota</taxon>
        <taxon>Pezizomycotina</taxon>
        <taxon>Eurotiomycetes</taxon>
        <taxon>Chaetothyriomycetidae</taxon>
        <taxon>Chaetothyriales</taxon>
        <taxon>Herpotrichiellaceae</taxon>
        <taxon>Fonsecaea</taxon>
    </lineage>
</organism>
<gene>
    <name evidence="8" type="ORF">AYO21_05596</name>
</gene>
<feature type="compositionally biased region" description="Polar residues" evidence="6">
    <location>
        <begin position="30"/>
        <end position="46"/>
    </location>
</feature>
<evidence type="ECO:0000313" key="8">
    <source>
        <dbReference type="EMBL" id="OAG40118.1"/>
    </source>
</evidence>
<feature type="domain" description="Xylanolytic transcriptional activator regulatory" evidence="7">
    <location>
        <begin position="288"/>
        <end position="361"/>
    </location>
</feature>
<dbReference type="PANTHER" id="PTHR47540:SF6">
    <property type="entry name" value="ZN(II)2CYS6 TRANSCRIPTION FACTOR (EUROFUNG)"/>
    <property type="match status" value="1"/>
</dbReference>
<comment type="caution">
    <text evidence="8">The sequence shown here is derived from an EMBL/GenBank/DDBJ whole genome shotgun (WGS) entry which is preliminary data.</text>
</comment>
<keyword evidence="3" id="KW-0238">DNA-binding</keyword>
<dbReference type="GeneID" id="34600761"/>
<reference evidence="8 9" key="1">
    <citation type="submission" date="2016-03" db="EMBL/GenBank/DDBJ databases">
        <title>Draft genome sequence of the Fonsecaea monophora CBS 269.37.</title>
        <authorList>
            <person name="Bombassaro A."/>
            <person name="Vinicius W.A."/>
            <person name="De Hoog S."/>
            <person name="Sun J."/>
            <person name="Souza E.M."/>
            <person name="Raittz R.T."/>
            <person name="Costa F."/>
            <person name="Leao A.C."/>
            <person name="Tadra-Sfeir M.Z."/>
            <person name="Baura V."/>
            <person name="Balsanelli E."/>
            <person name="Pedrosa F.O."/>
            <person name="Moreno L.F."/>
            <person name="Steffens M.B."/>
            <person name="Xi L."/>
            <person name="Bocca A.L."/>
            <person name="Felipe M.S."/>
            <person name="Teixeira M."/>
            <person name="Telles Filho F.Q."/>
            <person name="Azevedo C.M."/>
            <person name="Gomes R."/>
            <person name="Vicente V.A."/>
        </authorList>
    </citation>
    <scope>NUCLEOTIDE SEQUENCE [LARGE SCALE GENOMIC DNA]</scope>
    <source>
        <strain evidence="8 9">CBS 269.37</strain>
    </source>
</reference>
<dbReference type="InterPro" id="IPR051711">
    <property type="entry name" value="Stress_Response_Reg"/>
</dbReference>
<dbReference type="InterPro" id="IPR007219">
    <property type="entry name" value="XnlR_reg_dom"/>
</dbReference>
<evidence type="ECO:0000256" key="3">
    <source>
        <dbReference type="ARBA" id="ARBA00023125"/>
    </source>
</evidence>
<feature type="region of interest" description="Disordered" evidence="6">
    <location>
        <begin position="1"/>
        <end position="66"/>
    </location>
</feature>
<dbReference type="AlphaFoldDB" id="A0A177F7A7"/>
<evidence type="ECO:0000256" key="1">
    <source>
        <dbReference type="ARBA" id="ARBA00004123"/>
    </source>
</evidence>
<dbReference type="EMBL" id="LVKK01000036">
    <property type="protein sequence ID" value="OAG40118.1"/>
    <property type="molecule type" value="Genomic_DNA"/>
</dbReference>
<dbReference type="GO" id="GO:0005634">
    <property type="term" value="C:nucleus"/>
    <property type="evidence" value="ECO:0007669"/>
    <property type="project" value="UniProtKB-SubCell"/>
</dbReference>
<dbReference type="PANTHER" id="PTHR47540">
    <property type="entry name" value="THIAMINE REPRESSIBLE GENES REGULATORY PROTEIN THI5"/>
    <property type="match status" value="1"/>
</dbReference>
<accession>A0A177F7A7</accession>
<keyword evidence="2" id="KW-0805">Transcription regulation</keyword>
<dbReference type="OrthoDB" id="4118474at2759"/>
<dbReference type="RefSeq" id="XP_022512070.1">
    <property type="nucleotide sequence ID" value="XM_022655564.1"/>
</dbReference>
<keyword evidence="9" id="KW-1185">Reference proteome</keyword>
<dbReference type="GO" id="GO:0045944">
    <property type="term" value="P:positive regulation of transcription by RNA polymerase II"/>
    <property type="evidence" value="ECO:0007669"/>
    <property type="project" value="TreeGrafter"/>
</dbReference>
<dbReference type="SMART" id="SM00906">
    <property type="entry name" value="Fungal_trans"/>
    <property type="match status" value="1"/>
</dbReference>
<feature type="region of interest" description="Disordered" evidence="6">
    <location>
        <begin position="566"/>
        <end position="605"/>
    </location>
</feature>
<evidence type="ECO:0000256" key="6">
    <source>
        <dbReference type="SAM" id="MobiDB-lite"/>
    </source>
</evidence>
<evidence type="ECO:0000256" key="5">
    <source>
        <dbReference type="ARBA" id="ARBA00023242"/>
    </source>
</evidence>
<name>A0A177F7A7_9EURO</name>
<feature type="compositionally biased region" description="Basic and acidic residues" evidence="6">
    <location>
        <begin position="592"/>
        <end position="605"/>
    </location>
</feature>
<dbReference type="Proteomes" id="UP000077002">
    <property type="component" value="Unassembled WGS sequence"/>
</dbReference>
<protein>
    <recommendedName>
        <fullName evidence="7">Xylanolytic transcriptional activator regulatory domain-containing protein</fullName>
    </recommendedName>
</protein>
<comment type="subcellular location">
    <subcellularLocation>
        <location evidence="1">Nucleus</location>
    </subcellularLocation>
</comment>
<dbReference type="GO" id="GO:0043565">
    <property type="term" value="F:sequence-specific DNA binding"/>
    <property type="evidence" value="ECO:0007669"/>
    <property type="project" value="TreeGrafter"/>
</dbReference>
<evidence type="ECO:0000256" key="4">
    <source>
        <dbReference type="ARBA" id="ARBA00023163"/>
    </source>
</evidence>
<keyword evidence="5" id="KW-0539">Nucleus</keyword>
<sequence>MNDQVSQPVVRRVPAAPSPPPRKRARLHHSTSPPARSTQRVSQNELLPSPRRAVETSVDFTEGRNPSAISPQFLPNRLNQRKRWRKTPLDLVLGERDFRSVLFADRDCAVYVGACSTWSFNIRVATMIRSSLKDGGEIEDDPFSLDGNAYDLSLKRVNSDMTLDLSRLPSLDYAIYLVNTVNFHLGGILRLFDEYEFLQNLHEFYNQGSQKARAHKLWYIQCLLLLALGKGFLNVRNSPDNTSSTDYFVRAMSILPDTTELYEEPVLAVEVLATVALYFYCLDMKQSAYSYIGQALRIALVEGLHAELPPLQLGDRFTERCRNAWWTTYILDRTLSAAVGAPISAQDNHIQQSLPSPQQVSQRDATLVMHVKLCRMIVELYTANGSLENTYLSKVRSVLKQMADIAKQLEEVINFKFKSSLETLSKGALYLRMLYNQETLQSLRPGSNGVKVYIPPSIRDLLKTCSDSATKTLKMLSALSSHSFLDTFLPFDLEFACSASSVVTMVDEILRGASISSSTKDLRHKILDEIAAGGNKAAPYRQRELRRLSELADRLWNTIDALNAQNRSPGTAASDHEVNQVHQQRHNPGVQSEDHQLGLDSRAGDDGAAMAELPGNGLEQPLVLLEEQAIAIPPGASVSSSDFAQTFDFSPEQMLLLADHLDVNALQTGFDFASHGFNEWI</sequence>
<dbReference type="GO" id="GO:0006351">
    <property type="term" value="P:DNA-templated transcription"/>
    <property type="evidence" value="ECO:0007669"/>
    <property type="project" value="InterPro"/>
</dbReference>
<proteinExistence type="predicted"/>
<evidence type="ECO:0000259" key="7">
    <source>
        <dbReference type="SMART" id="SM00906"/>
    </source>
</evidence>
<dbReference type="GO" id="GO:0008270">
    <property type="term" value="F:zinc ion binding"/>
    <property type="evidence" value="ECO:0007669"/>
    <property type="project" value="InterPro"/>
</dbReference>
<dbReference type="CDD" id="cd12148">
    <property type="entry name" value="fungal_TF_MHR"/>
    <property type="match status" value="1"/>
</dbReference>
<keyword evidence="4" id="KW-0804">Transcription</keyword>
<evidence type="ECO:0000313" key="9">
    <source>
        <dbReference type="Proteomes" id="UP000077002"/>
    </source>
</evidence>